<name>A0A2I0U004_LIMLA</name>
<reference evidence="2" key="2">
    <citation type="submission" date="2017-12" db="EMBL/GenBank/DDBJ databases">
        <title>Genome sequence of the Bar-tailed Godwit (Limosa lapponica baueri).</title>
        <authorList>
            <person name="Lima N.C.B."/>
            <person name="Parody-Merino A.M."/>
            <person name="Battley P.F."/>
            <person name="Fidler A.E."/>
            <person name="Prosdocimi F."/>
        </authorList>
    </citation>
    <scope>NUCLEOTIDE SEQUENCE [LARGE SCALE GENOMIC DNA]</scope>
</reference>
<organism evidence="1 2">
    <name type="scientific">Limosa lapponica baueri</name>
    <dbReference type="NCBI Taxonomy" id="1758121"/>
    <lineage>
        <taxon>Eukaryota</taxon>
        <taxon>Metazoa</taxon>
        <taxon>Chordata</taxon>
        <taxon>Craniata</taxon>
        <taxon>Vertebrata</taxon>
        <taxon>Euteleostomi</taxon>
        <taxon>Archelosauria</taxon>
        <taxon>Archosauria</taxon>
        <taxon>Dinosauria</taxon>
        <taxon>Saurischia</taxon>
        <taxon>Theropoda</taxon>
        <taxon>Coelurosauria</taxon>
        <taxon>Aves</taxon>
        <taxon>Neognathae</taxon>
        <taxon>Neoaves</taxon>
        <taxon>Charadriiformes</taxon>
        <taxon>Scolopacidae</taxon>
        <taxon>Limosa</taxon>
    </lineage>
</organism>
<accession>A0A2I0U004</accession>
<dbReference type="Proteomes" id="UP000233556">
    <property type="component" value="Unassembled WGS sequence"/>
</dbReference>
<gene>
    <name evidence="1" type="ORF">llap_10293</name>
</gene>
<dbReference type="EMBL" id="KZ506495">
    <property type="protein sequence ID" value="PKU39404.1"/>
    <property type="molecule type" value="Genomic_DNA"/>
</dbReference>
<reference evidence="2" key="1">
    <citation type="submission" date="2017-11" db="EMBL/GenBank/DDBJ databases">
        <authorList>
            <person name="Lima N.C."/>
            <person name="Parody-Merino A.M."/>
            <person name="Battley P.F."/>
            <person name="Fidler A.E."/>
            <person name="Prosdocimi F."/>
        </authorList>
    </citation>
    <scope>NUCLEOTIDE SEQUENCE [LARGE SCALE GENOMIC DNA]</scope>
</reference>
<dbReference type="AlphaFoldDB" id="A0A2I0U004"/>
<evidence type="ECO:0000313" key="1">
    <source>
        <dbReference type="EMBL" id="PKU39404.1"/>
    </source>
</evidence>
<keyword evidence="2" id="KW-1185">Reference proteome</keyword>
<proteinExistence type="predicted"/>
<evidence type="ECO:0000313" key="2">
    <source>
        <dbReference type="Proteomes" id="UP000233556"/>
    </source>
</evidence>
<sequence>MSKSGPSYVSWKLIALAVHGWHFLRGEKERVPFSPCLGALGVGDCLSSPRYDASMSSEARANDAMGSLSSTDGFFDNIVTEEPNSATVTANNSRHQAASADNLQEYASTLVAEEDLQ</sequence>
<protein>
    <submittedName>
        <fullName evidence="1">Uncharacterized protein</fullName>
    </submittedName>
</protein>